<keyword evidence="1" id="KW-1133">Transmembrane helix</keyword>
<protein>
    <recommendedName>
        <fullName evidence="4">SGNH hydrolase-type esterase domain-containing protein</fullName>
    </recommendedName>
</protein>
<dbReference type="GO" id="GO:0016788">
    <property type="term" value="F:hydrolase activity, acting on ester bonds"/>
    <property type="evidence" value="ECO:0007669"/>
    <property type="project" value="UniProtKB-ARBA"/>
</dbReference>
<dbReference type="Proteomes" id="UP000196531">
    <property type="component" value="Unassembled WGS sequence"/>
</dbReference>
<dbReference type="Gene3D" id="3.40.50.1110">
    <property type="entry name" value="SGNH hydrolase"/>
    <property type="match status" value="2"/>
</dbReference>
<gene>
    <name evidence="2" type="ORF">A9Q84_19220</name>
</gene>
<accession>A0A1Y5F2E5</accession>
<evidence type="ECO:0000313" key="3">
    <source>
        <dbReference type="Proteomes" id="UP000196531"/>
    </source>
</evidence>
<keyword evidence="1" id="KW-0812">Transmembrane</keyword>
<feature type="transmembrane region" description="Helical" evidence="1">
    <location>
        <begin position="15"/>
        <end position="36"/>
    </location>
</feature>
<reference evidence="3" key="1">
    <citation type="journal article" date="2017" name="Proc. Natl. Acad. Sci. U.S.A.">
        <title>Simulation of Deepwater Horizon oil plume reveals substrate specialization within a complex community of hydrocarbon-degraders.</title>
        <authorList>
            <person name="Hu P."/>
            <person name="Dubinsky E.A."/>
            <person name="Probst A.J."/>
            <person name="Wang J."/>
            <person name="Sieber C.M.K."/>
            <person name="Tom L.M."/>
            <person name="Gardinali P."/>
            <person name="Banfield J.F."/>
            <person name="Atlas R.M."/>
            <person name="Andersen G.L."/>
        </authorList>
    </citation>
    <scope>NUCLEOTIDE SEQUENCE [LARGE SCALE GENOMIC DNA]</scope>
</reference>
<proteinExistence type="predicted"/>
<comment type="caution">
    <text evidence="2">The sequence shown here is derived from an EMBL/GenBank/DDBJ whole genome shotgun (WGS) entry which is preliminary data.</text>
</comment>
<dbReference type="InterPro" id="IPR036514">
    <property type="entry name" value="SGNH_hydro_sf"/>
</dbReference>
<keyword evidence="1" id="KW-0472">Membrane</keyword>
<evidence type="ECO:0000256" key="1">
    <source>
        <dbReference type="SAM" id="Phobius"/>
    </source>
</evidence>
<name>A0A1Y5F2E5_9BACT</name>
<sequence length="475" mass="55617">MTIEDKTGSSLKVKLSLFIISTIFSLSLVELGLRLAGEIVLNRTQKEYIPPFDEGNSEDHDHTYEIYAKSRSSQKKVDHSLALCVGDSFTNGGNVQSYDTYPFHLYSNFQKTNENFSVLNFGKCESSTFDSYSRIKEFIQKRKDQNKPIPGKIVILTGSADLFGINFGAVNDRELIPFEVPLLNGVKSLRIYKVYRFFKYEIFRRFALTESLRLPYEQVSEREIEYIKIIQQNSLKVFKETKLDYSHSLNFINKLSVGINSPLSPSLSKEVFPKEQIRGDLYIERLLVYYVGILARKNQHTKAIEYTLDFMKENKDFFWKSKSLKAVKYYFTQALLLQSKYSSVEILKLIEESAPKESKKDYVKMHSMIKNWDEQLQQLDEERMKTWTKIHTLSKQENIKIILQNYPSEYHSANKMINKVAKKFNFPLVDNYSIFKKLIESHGRERFLYDDDHCTPEGYKIMAKNVHRVIKEQMN</sequence>
<dbReference type="SUPFAM" id="SSF52266">
    <property type="entry name" value="SGNH hydrolase"/>
    <property type="match status" value="1"/>
</dbReference>
<evidence type="ECO:0000313" key="2">
    <source>
        <dbReference type="EMBL" id="OUR93601.1"/>
    </source>
</evidence>
<organism evidence="2 3">
    <name type="scientific">Halobacteriovorax marinus</name>
    <dbReference type="NCBI Taxonomy" id="97084"/>
    <lineage>
        <taxon>Bacteria</taxon>
        <taxon>Pseudomonadati</taxon>
        <taxon>Bdellovibrionota</taxon>
        <taxon>Bacteriovoracia</taxon>
        <taxon>Bacteriovoracales</taxon>
        <taxon>Halobacteriovoraceae</taxon>
        <taxon>Halobacteriovorax</taxon>
    </lineage>
</organism>
<evidence type="ECO:0008006" key="4">
    <source>
        <dbReference type="Google" id="ProtNLM"/>
    </source>
</evidence>
<dbReference type="AlphaFoldDB" id="A0A1Y5F2E5"/>
<dbReference type="EMBL" id="MAAO01000015">
    <property type="protein sequence ID" value="OUR93601.1"/>
    <property type="molecule type" value="Genomic_DNA"/>
</dbReference>